<protein>
    <submittedName>
        <fullName evidence="1">Uncharacterized protein</fullName>
    </submittedName>
</protein>
<proteinExistence type="predicted"/>
<dbReference type="EMBL" id="JAPXFL010000002">
    <property type="protein sequence ID" value="KAK9511288.1"/>
    <property type="molecule type" value="Genomic_DNA"/>
</dbReference>
<gene>
    <name evidence="1" type="ORF">O3M35_005868</name>
</gene>
<evidence type="ECO:0000313" key="1">
    <source>
        <dbReference type="EMBL" id="KAK9511288.1"/>
    </source>
</evidence>
<dbReference type="Proteomes" id="UP001461498">
    <property type="component" value="Unassembled WGS sequence"/>
</dbReference>
<dbReference type="AlphaFoldDB" id="A0AAW1DK52"/>
<comment type="caution">
    <text evidence="1">The sequence shown here is derived from an EMBL/GenBank/DDBJ whole genome shotgun (WGS) entry which is preliminary data.</text>
</comment>
<sequence>MVQFVKMWVMEMGIWQVGPRHEMTVGKAGVPYAKSREHNLLTAGRTDRRSPGGYSGSDISKLVITKGGPLSLPVV</sequence>
<keyword evidence="2" id="KW-1185">Reference proteome</keyword>
<accession>A0AAW1DK52</accession>
<organism evidence="1 2">
    <name type="scientific">Rhynocoris fuscipes</name>
    <dbReference type="NCBI Taxonomy" id="488301"/>
    <lineage>
        <taxon>Eukaryota</taxon>
        <taxon>Metazoa</taxon>
        <taxon>Ecdysozoa</taxon>
        <taxon>Arthropoda</taxon>
        <taxon>Hexapoda</taxon>
        <taxon>Insecta</taxon>
        <taxon>Pterygota</taxon>
        <taxon>Neoptera</taxon>
        <taxon>Paraneoptera</taxon>
        <taxon>Hemiptera</taxon>
        <taxon>Heteroptera</taxon>
        <taxon>Panheteroptera</taxon>
        <taxon>Cimicomorpha</taxon>
        <taxon>Reduviidae</taxon>
        <taxon>Harpactorinae</taxon>
        <taxon>Harpactorini</taxon>
        <taxon>Rhynocoris</taxon>
    </lineage>
</organism>
<name>A0AAW1DK52_9HEMI</name>
<evidence type="ECO:0000313" key="2">
    <source>
        <dbReference type="Proteomes" id="UP001461498"/>
    </source>
</evidence>
<reference evidence="1 2" key="1">
    <citation type="submission" date="2022-12" db="EMBL/GenBank/DDBJ databases">
        <title>Chromosome-level genome assembly of true bugs.</title>
        <authorList>
            <person name="Ma L."/>
            <person name="Li H."/>
        </authorList>
    </citation>
    <scope>NUCLEOTIDE SEQUENCE [LARGE SCALE GENOMIC DNA]</scope>
    <source>
        <strain evidence="1">Lab_2022b</strain>
    </source>
</reference>